<dbReference type="Pfam" id="PF01128">
    <property type="entry name" value="IspD"/>
    <property type="match status" value="1"/>
</dbReference>
<dbReference type="NCBIfam" id="TIGR00453">
    <property type="entry name" value="ispD"/>
    <property type="match status" value="1"/>
</dbReference>
<dbReference type="InterPro" id="IPR001228">
    <property type="entry name" value="IspD"/>
</dbReference>
<evidence type="ECO:0000256" key="2">
    <source>
        <dbReference type="ARBA" id="ARBA00004787"/>
    </source>
</evidence>
<feature type="site" description="Positions MEP for the nucleophilic attack" evidence="7">
    <location>
        <position position="159"/>
    </location>
</feature>
<feature type="site" description="Transition state stabilizer" evidence="7">
    <location>
        <position position="19"/>
    </location>
</feature>
<keyword evidence="9" id="KW-1185">Reference proteome</keyword>
<dbReference type="FunFam" id="3.90.550.10:FF:000003">
    <property type="entry name" value="2-C-methyl-D-erythritol 4-phosphate cytidylyltransferase"/>
    <property type="match status" value="1"/>
</dbReference>
<feature type="site" description="Transition state stabilizer" evidence="7">
    <location>
        <position position="26"/>
    </location>
</feature>
<dbReference type="Proteomes" id="UP000483379">
    <property type="component" value="Unassembled WGS sequence"/>
</dbReference>
<dbReference type="Gene3D" id="3.90.550.10">
    <property type="entry name" value="Spore Coat Polysaccharide Biosynthesis Protein SpsA, Chain A"/>
    <property type="match status" value="1"/>
</dbReference>
<dbReference type="AlphaFoldDB" id="A0A6M0K3E3"/>
<evidence type="ECO:0000256" key="4">
    <source>
        <dbReference type="ARBA" id="ARBA00022679"/>
    </source>
</evidence>
<dbReference type="SUPFAM" id="SSF53448">
    <property type="entry name" value="Nucleotide-diphospho-sugar transferases"/>
    <property type="match status" value="1"/>
</dbReference>
<dbReference type="InterPro" id="IPR034683">
    <property type="entry name" value="IspD/TarI"/>
</dbReference>
<dbReference type="PANTHER" id="PTHR32125:SF4">
    <property type="entry name" value="2-C-METHYL-D-ERYTHRITOL 4-PHOSPHATE CYTIDYLYLTRANSFERASE, CHLOROPLASTIC"/>
    <property type="match status" value="1"/>
</dbReference>
<dbReference type="InterPro" id="IPR050088">
    <property type="entry name" value="IspD/TarI_cytidylyltransf_bact"/>
</dbReference>
<gene>
    <name evidence="7 8" type="primary">ispD</name>
    <name evidence="8" type="ORF">G3446_20570</name>
</gene>
<name>A0A6M0K3E3_9GAMM</name>
<evidence type="ECO:0000256" key="6">
    <source>
        <dbReference type="ARBA" id="ARBA00023229"/>
    </source>
</evidence>
<feature type="site" description="Positions MEP for the nucleophilic attack" evidence="7">
    <location>
        <position position="215"/>
    </location>
</feature>
<proteinExistence type="inferred from homology"/>
<dbReference type="PROSITE" id="PS01295">
    <property type="entry name" value="ISPD"/>
    <property type="match status" value="1"/>
</dbReference>
<dbReference type="EC" id="2.7.7.60" evidence="7"/>
<protein>
    <recommendedName>
        <fullName evidence="7">2-C-methyl-D-erythritol 4-phosphate cytidylyltransferase</fullName>
        <ecNumber evidence="7">2.7.7.60</ecNumber>
    </recommendedName>
    <alternativeName>
        <fullName evidence="7">4-diphosphocytidyl-2C-methyl-D-erythritol synthase</fullName>
    </alternativeName>
    <alternativeName>
        <fullName evidence="7">MEP cytidylyltransferase</fullName>
        <shortName evidence="7">MCT</shortName>
    </alternativeName>
</protein>
<dbReference type="PANTHER" id="PTHR32125">
    <property type="entry name" value="2-C-METHYL-D-ERYTHRITOL 4-PHOSPHATE CYTIDYLYLTRANSFERASE, CHLOROPLASTIC"/>
    <property type="match status" value="1"/>
</dbReference>
<evidence type="ECO:0000313" key="8">
    <source>
        <dbReference type="EMBL" id="NEV64250.1"/>
    </source>
</evidence>
<dbReference type="HAMAP" id="MF_00108">
    <property type="entry name" value="IspD"/>
    <property type="match status" value="1"/>
</dbReference>
<dbReference type="GO" id="GO:0019288">
    <property type="term" value="P:isopentenyl diphosphate biosynthetic process, methylerythritol 4-phosphate pathway"/>
    <property type="evidence" value="ECO:0007669"/>
    <property type="project" value="UniProtKB-UniRule"/>
</dbReference>
<dbReference type="InterPro" id="IPR018294">
    <property type="entry name" value="ISPD_synthase_CS"/>
</dbReference>
<keyword evidence="6 7" id="KW-0414">Isoprene biosynthesis</keyword>
<reference evidence="8 9" key="1">
    <citation type="submission" date="2020-02" db="EMBL/GenBank/DDBJ databases">
        <title>Genome sequences of Thiorhodococcus mannitoliphagus and Thiorhodococcus minor, purple sulfur photosynthetic bacteria in the gammaproteobacterial family, Chromatiaceae.</title>
        <authorList>
            <person name="Aviles F.A."/>
            <person name="Meyer T.E."/>
            <person name="Kyndt J.A."/>
        </authorList>
    </citation>
    <scope>NUCLEOTIDE SEQUENCE [LARGE SCALE GENOMIC DNA]</scope>
    <source>
        <strain evidence="8 9">DSM 11518</strain>
    </source>
</reference>
<evidence type="ECO:0000256" key="7">
    <source>
        <dbReference type="HAMAP-Rule" id="MF_00108"/>
    </source>
</evidence>
<evidence type="ECO:0000256" key="3">
    <source>
        <dbReference type="ARBA" id="ARBA00009789"/>
    </source>
</evidence>
<dbReference type="UniPathway" id="UPA00056">
    <property type="reaction ID" value="UER00093"/>
</dbReference>
<dbReference type="GO" id="GO:0050518">
    <property type="term" value="F:2-C-methyl-D-erythritol 4-phosphate cytidylyltransferase activity"/>
    <property type="evidence" value="ECO:0007669"/>
    <property type="project" value="UniProtKB-UniRule"/>
</dbReference>
<dbReference type="EMBL" id="JAAIJQ010000080">
    <property type="protein sequence ID" value="NEV64250.1"/>
    <property type="molecule type" value="Genomic_DNA"/>
</dbReference>
<comment type="function">
    <text evidence="7">Catalyzes the formation of 4-diphosphocytidyl-2-C-methyl-D-erythritol from CTP and 2-C-methyl-D-erythritol 4-phosphate (MEP).</text>
</comment>
<evidence type="ECO:0000256" key="5">
    <source>
        <dbReference type="ARBA" id="ARBA00022695"/>
    </source>
</evidence>
<organism evidence="8 9">
    <name type="scientific">Thiorhodococcus minor</name>
    <dbReference type="NCBI Taxonomy" id="57489"/>
    <lineage>
        <taxon>Bacteria</taxon>
        <taxon>Pseudomonadati</taxon>
        <taxon>Pseudomonadota</taxon>
        <taxon>Gammaproteobacteria</taxon>
        <taxon>Chromatiales</taxon>
        <taxon>Chromatiaceae</taxon>
        <taxon>Thiorhodococcus</taxon>
    </lineage>
</organism>
<comment type="similarity">
    <text evidence="3 7">Belongs to the IspD/TarI cytidylyltransferase family. IspD subfamily.</text>
</comment>
<evidence type="ECO:0000256" key="1">
    <source>
        <dbReference type="ARBA" id="ARBA00001282"/>
    </source>
</evidence>
<keyword evidence="4 7" id="KW-0808">Transferase</keyword>
<dbReference type="CDD" id="cd02516">
    <property type="entry name" value="CDP-ME_synthetase"/>
    <property type="match status" value="1"/>
</dbReference>
<comment type="pathway">
    <text evidence="2 7">Isoprenoid biosynthesis; isopentenyl diphosphate biosynthesis via DXP pathway; isopentenyl diphosphate from 1-deoxy-D-xylulose 5-phosphate: step 2/6.</text>
</comment>
<evidence type="ECO:0000313" key="9">
    <source>
        <dbReference type="Proteomes" id="UP000483379"/>
    </source>
</evidence>
<dbReference type="InterPro" id="IPR029044">
    <property type="entry name" value="Nucleotide-diphossugar_trans"/>
</dbReference>
<keyword evidence="5 7" id="KW-0548">Nucleotidyltransferase</keyword>
<sequence>MRVEVKLWAVLPAAGVGKRMGSKIPKQYLELSGRTVIEHTLKLFVDHDRISGVVVALGPEDGYWGSTSYAAHPKVLRAAGGAERCHSVLNALLALEGRAEDADWVLVHDAARPCLRLEDLERLIDSLLDDAVGGLLGVPVRDTMKRANGGERIDATVDRSALWHAYTPQMFRLGLLRHALQDALAASDLVTDDASAIERLGQAPRLIEGHADNIKITRAEDLPLAHFHLRQQGRID</sequence>
<comment type="caution">
    <text evidence="8">The sequence shown here is derived from an EMBL/GenBank/DDBJ whole genome shotgun (WGS) entry which is preliminary data.</text>
</comment>
<accession>A0A6M0K3E3</accession>
<comment type="catalytic activity">
    <reaction evidence="1 7">
        <text>2-C-methyl-D-erythritol 4-phosphate + CTP + H(+) = 4-CDP-2-C-methyl-D-erythritol + diphosphate</text>
        <dbReference type="Rhea" id="RHEA:13429"/>
        <dbReference type="ChEBI" id="CHEBI:15378"/>
        <dbReference type="ChEBI" id="CHEBI:33019"/>
        <dbReference type="ChEBI" id="CHEBI:37563"/>
        <dbReference type="ChEBI" id="CHEBI:57823"/>
        <dbReference type="ChEBI" id="CHEBI:58262"/>
        <dbReference type="EC" id="2.7.7.60"/>
    </reaction>
</comment>